<comment type="caution">
    <text evidence="1">The sequence shown here is derived from an EMBL/GenBank/DDBJ whole genome shotgun (WGS) entry which is preliminary data.</text>
</comment>
<name>A0ACB7TRT5_HYAAI</name>
<keyword evidence="2" id="KW-1185">Reference proteome</keyword>
<dbReference type="EMBL" id="CM023481">
    <property type="protein sequence ID" value="KAH6948884.1"/>
    <property type="molecule type" value="Genomic_DNA"/>
</dbReference>
<protein>
    <submittedName>
        <fullName evidence="1">Uncharacterized protein</fullName>
    </submittedName>
</protein>
<sequence length="191" mass="20587">MRMCDGPPLKAPTSPRQRYRDRPPGPLLVNAALQNQKVGVAALACIFATPLRDQQQCQHGEVSPCPDMRMRTLLGVLSAEGCLNLVTLNATTHATPLFPCDICNHGTANLVSQPFSRLPLLPRHSASSGAEDYAHELRGATPFREPIKRNPFDDSVTGHGGTETRWIAHNPVLLAVQLLGVLSAEGCLKGP</sequence>
<accession>A0ACB7TRT5</accession>
<dbReference type="Proteomes" id="UP000821845">
    <property type="component" value="Chromosome 1"/>
</dbReference>
<gene>
    <name evidence="1" type="ORF">HPB50_026692</name>
</gene>
<proteinExistence type="predicted"/>
<evidence type="ECO:0000313" key="1">
    <source>
        <dbReference type="EMBL" id="KAH6948884.1"/>
    </source>
</evidence>
<reference evidence="1" key="1">
    <citation type="submission" date="2020-05" db="EMBL/GenBank/DDBJ databases">
        <title>Large-scale comparative analyses of tick genomes elucidate their genetic diversity and vector capacities.</title>
        <authorList>
            <person name="Jia N."/>
            <person name="Wang J."/>
            <person name="Shi W."/>
            <person name="Du L."/>
            <person name="Sun Y."/>
            <person name="Zhan W."/>
            <person name="Jiang J."/>
            <person name="Wang Q."/>
            <person name="Zhang B."/>
            <person name="Ji P."/>
            <person name="Sakyi L.B."/>
            <person name="Cui X."/>
            <person name="Yuan T."/>
            <person name="Jiang B."/>
            <person name="Yang W."/>
            <person name="Lam T.T.-Y."/>
            <person name="Chang Q."/>
            <person name="Ding S."/>
            <person name="Wang X."/>
            <person name="Zhu J."/>
            <person name="Ruan X."/>
            <person name="Zhao L."/>
            <person name="Wei J."/>
            <person name="Que T."/>
            <person name="Du C."/>
            <person name="Cheng J."/>
            <person name="Dai P."/>
            <person name="Han X."/>
            <person name="Huang E."/>
            <person name="Gao Y."/>
            <person name="Liu J."/>
            <person name="Shao H."/>
            <person name="Ye R."/>
            <person name="Li L."/>
            <person name="Wei W."/>
            <person name="Wang X."/>
            <person name="Wang C."/>
            <person name="Yang T."/>
            <person name="Huo Q."/>
            <person name="Li W."/>
            <person name="Guo W."/>
            <person name="Chen H."/>
            <person name="Zhou L."/>
            <person name="Ni X."/>
            <person name="Tian J."/>
            <person name="Zhou Y."/>
            <person name="Sheng Y."/>
            <person name="Liu T."/>
            <person name="Pan Y."/>
            <person name="Xia L."/>
            <person name="Li J."/>
            <person name="Zhao F."/>
            <person name="Cao W."/>
        </authorList>
    </citation>
    <scope>NUCLEOTIDE SEQUENCE</scope>
    <source>
        <strain evidence="1">Hyas-2018</strain>
    </source>
</reference>
<evidence type="ECO:0000313" key="2">
    <source>
        <dbReference type="Proteomes" id="UP000821845"/>
    </source>
</evidence>
<organism evidence="1 2">
    <name type="scientific">Hyalomma asiaticum</name>
    <name type="common">Tick</name>
    <dbReference type="NCBI Taxonomy" id="266040"/>
    <lineage>
        <taxon>Eukaryota</taxon>
        <taxon>Metazoa</taxon>
        <taxon>Ecdysozoa</taxon>
        <taxon>Arthropoda</taxon>
        <taxon>Chelicerata</taxon>
        <taxon>Arachnida</taxon>
        <taxon>Acari</taxon>
        <taxon>Parasitiformes</taxon>
        <taxon>Ixodida</taxon>
        <taxon>Ixodoidea</taxon>
        <taxon>Ixodidae</taxon>
        <taxon>Hyalomminae</taxon>
        <taxon>Hyalomma</taxon>
    </lineage>
</organism>